<feature type="domain" description="C2H2-type" evidence="2">
    <location>
        <begin position="548"/>
        <end position="573"/>
    </location>
</feature>
<reference evidence="3" key="2">
    <citation type="submission" date="2023-06" db="EMBL/GenBank/DDBJ databases">
        <authorList>
            <consortium name="Lawrence Berkeley National Laboratory"/>
            <person name="Mondo S.J."/>
            <person name="Hensen N."/>
            <person name="Bonometti L."/>
            <person name="Westerberg I."/>
            <person name="Brannstrom I.O."/>
            <person name="Guillou S."/>
            <person name="Cros-Aarteil S."/>
            <person name="Calhoun S."/>
            <person name="Haridas S."/>
            <person name="Kuo A."/>
            <person name="Pangilinan J."/>
            <person name="Riley R."/>
            <person name="Labutti K."/>
            <person name="Andreopoulos B."/>
            <person name="Lipzen A."/>
            <person name="Chen C."/>
            <person name="Yanf M."/>
            <person name="Daum C."/>
            <person name="Ng V."/>
            <person name="Clum A."/>
            <person name="Steindorff A."/>
            <person name="Ohm R."/>
            <person name="Martin F."/>
            <person name="Silar P."/>
            <person name="Natvig D."/>
            <person name="Lalanne C."/>
            <person name="Gautier V."/>
            <person name="Ament-Velasquez S.L."/>
            <person name="Kruys A."/>
            <person name="Hutchinson M.I."/>
            <person name="Powell A.J."/>
            <person name="Barry K."/>
            <person name="Miller A.N."/>
            <person name="Grigoriev I.V."/>
            <person name="Debuchy R."/>
            <person name="Gladieux P."/>
            <person name="Thoren M.H."/>
            <person name="Johannesson H."/>
        </authorList>
    </citation>
    <scope>NUCLEOTIDE SEQUENCE</scope>
    <source>
        <strain evidence="3">PSN324</strain>
    </source>
</reference>
<organism evidence="3 4">
    <name type="scientific">Cladorrhinum samala</name>
    <dbReference type="NCBI Taxonomy" id="585594"/>
    <lineage>
        <taxon>Eukaryota</taxon>
        <taxon>Fungi</taxon>
        <taxon>Dikarya</taxon>
        <taxon>Ascomycota</taxon>
        <taxon>Pezizomycotina</taxon>
        <taxon>Sordariomycetes</taxon>
        <taxon>Sordariomycetidae</taxon>
        <taxon>Sordariales</taxon>
        <taxon>Podosporaceae</taxon>
        <taxon>Cladorrhinum</taxon>
    </lineage>
</organism>
<keyword evidence="4" id="KW-1185">Reference proteome</keyword>
<name>A0AAV9HPK5_9PEZI</name>
<gene>
    <name evidence="3" type="ORF">QBC42DRAFT_267385</name>
</gene>
<feature type="domain" description="C2H2-type" evidence="2">
    <location>
        <begin position="629"/>
        <end position="654"/>
    </location>
</feature>
<feature type="region of interest" description="Disordered" evidence="1">
    <location>
        <begin position="480"/>
        <end position="534"/>
    </location>
</feature>
<evidence type="ECO:0000259" key="2">
    <source>
        <dbReference type="SMART" id="SM00355"/>
    </source>
</evidence>
<evidence type="ECO:0000313" key="4">
    <source>
        <dbReference type="Proteomes" id="UP001321749"/>
    </source>
</evidence>
<dbReference type="Proteomes" id="UP001321749">
    <property type="component" value="Unassembled WGS sequence"/>
</dbReference>
<evidence type="ECO:0000256" key="1">
    <source>
        <dbReference type="SAM" id="MobiDB-lite"/>
    </source>
</evidence>
<feature type="region of interest" description="Disordered" evidence="1">
    <location>
        <begin position="103"/>
        <end position="137"/>
    </location>
</feature>
<dbReference type="Pfam" id="PF26082">
    <property type="entry name" value="zf-C2H2_AcuF"/>
    <property type="match status" value="1"/>
</dbReference>
<proteinExistence type="predicted"/>
<comment type="caution">
    <text evidence="3">The sequence shown here is derived from an EMBL/GenBank/DDBJ whole genome shotgun (WGS) entry which is preliminary data.</text>
</comment>
<feature type="compositionally biased region" description="Basic and acidic residues" evidence="1">
    <location>
        <begin position="126"/>
        <end position="135"/>
    </location>
</feature>
<feature type="region of interest" description="Disordered" evidence="1">
    <location>
        <begin position="640"/>
        <end position="675"/>
    </location>
</feature>
<accession>A0AAV9HPK5</accession>
<dbReference type="EMBL" id="MU864969">
    <property type="protein sequence ID" value="KAK4462672.1"/>
    <property type="molecule type" value="Genomic_DNA"/>
</dbReference>
<reference evidence="3" key="1">
    <citation type="journal article" date="2023" name="Mol. Phylogenet. Evol.">
        <title>Genome-scale phylogeny and comparative genomics of the fungal order Sordariales.</title>
        <authorList>
            <person name="Hensen N."/>
            <person name="Bonometti L."/>
            <person name="Westerberg I."/>
            <person name="Brannstrom I.O."/>
            <person name="Guillou S."/>
            <person name="Cros-Aarteil S."/>
            <person name="Calhoun S."/>
            <person name="Haridas S."/>
            <person name="Kuo A."/>
            <person name="Mondo S."/>
            <person name="Pangilinan J."/>
            <person name="Riley R."/>
            <person name="LaButti K."/>
            <person name="Andreopoulos B."/>
            <person name="Lipzen A."/>
            <person name="Chen C."/>
            <person name="Yan M."/>
            <person name="Daum C."/>
            <person name="Ng V."/>
            <person name="Clum A."/>
            <person name="Steindorff A."/>
            <person name="Ohm R.A."/>
            <person name="Martin F."/>
            <person name="Silar P."/>
            <person name="Natvig D.O."/>
            <person name="Lalanne C."/>
            <person name="Gautier V."/>
            <person name="Ament-Velasquez S.L."/>
            <person name="Kruys A."/>
            <person name="Hutchinson M.I."/>
            <person name="Powell A.J."/>
            <person name="Barry K."/>
            <person name="Miller A.N."/>
            <person name="Grigoriev I.V."/>
            <person name="Debuchy R."/>
            <person name="Gladieux P."/>
            <person name="Hiltunen Thoren M."/>
            <person name="Johannesson H."/>
        </authorList>
    </citation>
    <scope>NUCLEOTIDE SEQUENCE</scope>
    <source>
        <strain evidence="3">PSN324</strain>
    </source>
</reference>
<dbReference type="PANTHER" id="PTHR35391:SF7">
    <property type="entry name" value="C2H2-TYPE DOMAIN-CONTAINING PROTEIN"/>
    <property type="match status" value="1"/>
</dbReference>
<protein>
    <recommendedName>
        <fullName evidence="2">C2H2-type domain-containing protein</fullName>
    </recommendedName>
</protein>
<dbReference type="PANTHER" id="PTHR35391">
    <property type="entry name" value="C2H2-TYPE DOMAIN-CONTAINING PROTEIN-RELATED"/>
    <property type="match status" value="1"/>
</dbReference>
<feature type="domain" description="C2H2-type" evidence="2">
    <location>
        <begin position="414"/>
        <end position="436"/>
    </location>
</feature>
<feature type="domain" description="C2H2-type" evidence="2">
    <location>
        <begin position="329"/>
        <end position="357"/>
    </location>
</feature>
<dbReference type="InterPro" id="IPR058925">
    <property type="entry name" value="zf-C2H2_AcuF"/>
</dbReference>
<evidence type="ECO:0000313" key="3">
    <source>
        <dbReference type="EMBL" id="KAK4462672.1"/>
    </source>
</evidence>
<sequence>MDPIAPKVRQCLAQFEAVKIDFDESTSSNDITAGMPLSGLEDQLARFKVWARNVGAHRTGKSSLEYRLRDASNIWKQVVELLNNLEEALRDASSIIRGDIIPWDREPGSDGSGHDGSGSNIEGEDLECHTGTREDQDTEMGQIYSTVVDTVSCLFRLSISIRNPAPHDRFGQMAQGPPTFAFASVYIPLFQEMFPSSERLIIERLELANSRRRQYFLYRKSHHQKLVDGLEGNPTEDTEQSTIASSIPQHLKTWQGVDDIWVLDEDRHSEANMSQTSFSWSMDEHKPRVPPLPAIAHEGPFECPFCYMIISTTTTKAWESHVLSDLRPYICLVGDCETPDQDYARRREWIQHVKERHWRTWACPYECCDNGEALDSAMALEEHLKWSHGRSSTEQHSNLFQHLPGIPKSLDTTVECPLCQKWLKGLTDYAKHVGRHQLEVALFSLPPLQQDEGYTGAEGDQLDNARLSDDREFVLNEDYASESSDDYSSLEGGDNESVEAGLARPATKSVDASHGVNDMLTRQPNPGRSSENPLTISKQRMKDLGRYIYCGYQDCDYRSLRRDLTRMHFMIAHRGEPLPEHLNARPPTEFIDASHGVNNMPTRQPNPGESPQNHSTISKQKIKNLGRVIDCGYQDCDYRSSRRDQTKRHFEARHKGEPLPDHLKARGRDMKRGSV</sequence>
<feature type="domain" description="C2H2-type" evidence="2">
    <location>
        <begin position="361"/>
        <end position="388"/>
    </location>
</feature>
<dbReference type="AlphaFoldDB" id="A0AAV9HPK5"/>
<dbReference type="InterPro" id="IPR013087">
    <property type="entry name" value="Znf_C2H2_type"/>
</dbReference>
<dbReference type="SMART" id="SM00355">
    <property type="entry name" value="ZnF_C2H2"/>
    <property type="match status" value="5"/>
</dbReference>
<feature type="compositionally biased region" description="Polar residues" evidence="1">
    <location>
        <begin position="520"/>
        <end position="534"/>
    </location>
</feature>